<dbReference type="Proteomes" id="UP000655225">
    <property type="component" value="Unassembled WGS sequence"/>
</dbReference>
<gene>
    <name evidence="2" type="ORF">HHK36_014015</name>
</gene>
<dbReference type="PANTHER" id="PTHR31672:SF2">
    <property type="entry name" value="F-BOX DOMAIN-CONTAINING PROTEIN"/>
    <property type="match status" value="1"/>
</dbReference>
<dbReference type="PROSITE" id="PS50181">
    <property type="entry name" value="FBOX"/>
    <property type="match status" value="1"/>
</dbReference>
<dbReference type="InterPro" id="IPR001810">
    <property type="entry name" value="F-box_dom"/>
</dbReference>
<evidence type="ECO:0000259" key="1">
    <source>
        <dbReference type="PROSITE" id="PS50181"/>
    </source>
</evidence>
<dbReference type="AlphaFoldDB" id="A0A834Z5A4"/>
<reference evidence="2 3" key="1">
    <citation type="submission" date="2020-04" db="EMBL/GenBank/DDBJ databases">
        <title>Plant Genome Project.</title>
        <authorList>
            <person name="Zhang R.-G."/>
        </authorList>
    </citation>
    <scope>NUCLEOTIDE SEQUENCE [LARGE SCALE GENOMIC DNA]</scope>
    <source>
        <strain evidence="2">YNK0</strain>
        <tissue evidence="2">Leaf</tissue>
    </source>
</reference>
<dbReference type="SUPFAM" id="SSF81383">
    <property type="entry name" value="F-box domain"/>
    <property type="match status" value="1"/>
</dbReference>
<dbReference type="Pfam" id="PF00646">
    <property type="entry name" value="F-box"/>
    <property type="match status" value="1"/>
</dbReference>
<proteinExistence type="predicted"/>
<comment type="caution">
    <text evidence="2">The sequence shown here is derived from an EMBL/GenBank/DDBJ whole genome shotgun (WGS) entry which is preliminary data.</text>
</comment>
<dbReference type="PANTHER" id="PTHR31672">
    <property type="entry name" value="BNACNNG10540D PROTEIN"/>
    <property type="match status" value="1"/>
</dbReference>
<evidence type="ECO:0000313" key="3">
    <source>
        <dbReference type="Proteomes" id="UP000655225"/>
    </source>
</evidence>
<dbReference type="InterPro" id="IPR050796">
    <property type="entry name" value="SCF_F-box_component"/>
</dbReference>
<dbReference type="OrthoDB" id="661089at2759"/>
<organism evidence="2 3">
    <name type="scientific">Tetracentron sinense</name>
    <name type="common">Spur-leaf</name>
    <dbReference type="NCBI Taxonomy" id="13715"/>
    <lineage>
        <taxon>Eukaryota</taxon>
        <taxon>Viridiplantae</taxon>
        <taxon>Streptophyta</taxon>
        <taxon>Embryophyta</taxon>
        <taxon>Tracheophyta</taxon>
        <taxon>Spermatophyta</taxon>
        <taxon>Magnoliopsida</taxon>
        <taxon>Trochodendrales</taxon>
        <taxon>Trochodendraceae</taxon>
        <taxon>Tetracentron</taxon>
    </lineage>
</organism>
<sequence>MDGCRHLTSNAVGFCLLPSELIQEILLRLALPEILRLKSVCKTLASIISGDYFRREYNTRSSSENWLFLFKKRSLRDSEIHGFTDSSDRWFKIPVTEFLFPVVPPGEDLYFLTASGDIFLFALNKLREVIAVNVKTKTVKKIPPSPLGPRDTSSWRRSGLKLIAGPSSSDHFRFLFTELHENQPVLLEYISETDRWQYSEAREINESEARVGESESVFLSVINRRSESVVIAVQSESTIPVVLRPRLTETRDGGDLLHVYGDGKMVIVRSEGVEGNGRVRVITRIEVLGLSSDGRGWEFLSWVPPELVDKFKKPYGVMKGCLEDRDGIIRVVLVSNHEGYWDFIWLSYELGSRVWKWVPLPDCRMKGSNMAGISLSSGPTL</sequence>
<dbReference type="EMBL" id="JABCRI010000009">
    <property type="protein sequence ID" value="KAF8400715.1"/>
    <property type="molecule type" value="Genomic_DNA"/>
</dbReference>
<keyword evidence="3" id="KW-1185">Reference proteome</keyword>
<dbReference type="SMART" id="SM00256">
    <property type="entry name" value="FBOX"/>
    <property type="match status" value="1"/>
</dbReference>
<dbReference type="InterPro" id="IPR036047">
    <property type="entry name" value="F-box-like_dom_sf"/>
</dbReference>
<name>A0A834Z5A4_TETSI</name>
<dbReference type="OMA" id="KKRWHRD"/>
<protein>
    <recommendedName>
        <fullName evidence="1">F-box domain-containing protein</fullName>
    </recommendedName>
</protein>
<accession>A0A834Z5A4</accession>
<feature type="domain" description="F-box" evidence="1">
    <location>
        <begin position="11"/>
        <end position="57"/>
    </location>
</feature>
<evidence type="ECO:0000313" key="2">
    <source>
        <dbReference type="EMBL" id="KAF8400715.1"/>
    </source>
</evidence>